<feature type="compositionally biased region" description="Low complexity" evidence="7">
    <location>
        <begin position="197"/>
        <end position="216"/>
    </location>
</feature>
<dbReference type="AlphaFoldDB" id="A0A8J8WLK3"/>
<evidence type="ECO:0000259" key="8">
    <source>
        <dbReference type="SMART" id="SM00916"/>
    </source>
</evidence>
<evidence type="ECO:0000256" key="3">
    <source>
        <dbReference type="ARBA" id="ARBA00022980"/>
    </source>
</evidence>
<sequence>MSGKTWSLFWGSNFVRAPLQNGVGRYVQQLQRITFKFCKTHGGSKGMRAEDVDSGTCSSRTFHIEMAREYIEKELVGFARDNPGVVVYVKPRRHRSPCLKAEYLNGGEEYMSTQNHTCEDVHKWVAYLRGRSGYPTERIRKYQHTDHPSIQGVWTPWTHRHPAINIKDYPCEELSAAPQTEPTATHRLLELYERQKQQQQQQQQQQEQEAAKSSAA</sequence>
<comment type="similarity">
    <text evidence="2">Belongs to the mitochondrion-specific ribosomal protein mL43 family.</text>
</comment>
<evidence type="ECO:0000256" key="5">
    <source>
        <dbReference type="ARBA" id="ARBA00023274"/>
    </source>
</evidence>
<dbReference type="PANTHER" id="PTHR21396">
    <property type="entry name" value="39S RIBOSOMAL PROTEIN L43"/>
    <property type="match status" value="1"/>
</dbReference>
<keyword evidence="10" id="KW-1185">Reference proteome</keyword>
<dbReference type="SMART" id="SM00916">
    <property type="entry name" value="L51_S25_CI-B8"/>
    <property type="match status" value="1"/>
</dbReference>
<feature type="domain" description="Ribosomal protein/NADH dehydrogenase" evidence="8">
    <location>
        <begin position="39"/>
        <end position="132"/>
    </location>
</feature>
<evidence type="ECO:0000256" key="6">
    <source>
        <dbReference type="ARBA" id="ARBA00035188"/>
    </source>
</evidence>
<organism evidence="9 10">
    <name type="scientific">Chionoecetes opilio</name>
    <name type="common">Atlantic snow crab</name>
    <name type="synonym">Cancer opilio</name>
    <dbReference type="NCBI Taxonomy" id="41210"/>
    <lineage>
        <taxon>Eukaryota</taxon>
        <taxon>Metazoa</taxon>
        <taxon>Ecdysozoa</taxon>
        <taxon>Arthropoda</taxon>
        <taxon>Crustacea</taxon>
        <taxon>Multicrustacea</taxon>
        <taxon>Malacostraca</taxon>
        <taxon>Eumalacostraca</taxon>
        <taxon>Eucarida</taxon>
        <taxon>Decapoda</taxon>
        <taxon>Pleocyemata</taxon>
        <taxon>Brachyura</taxon>
        <taxon>Eubrachyura</taxon>
        <taxon>Majoidea</taxon>
        <taxon>Majidae</taxon>
        <taxon>Chionoecetes</taxon>
    </lineage>
</organism>
<reference evidence="9" key="1">
    <citation type="submission" date="2020-07" db="EMBL/GenBank/DDBJ databases">
        <title>The High-quality genome of the commercially important snow crab, Chionoecetes opilio.</title>
        <authorList>
            <person name="Jeong J.-H."/>
            <person name="Ryu S."/>
        </authorList>
    </citation>
    <scope>NUCLEOTIDE SEQUENCE</scope>
    <source>
        <strain evidence="9">MADBK_172401_WGS</strain>
        <tissue evidence="9">Digestive gland</tissue>
    </source>
</reference>
<evidence type="ECO:0000313" key="10">
    <source>
        <dbReference type="Proteomes" id="UP000770661"/>
    </source>
</evidence>
<dbReference type="PANTHER" id="PTHR21396:SF2">
    <property type="entry name" value="LARGE RIBOSOMAL SUBUNIT PROTEIN ML43"/>
    <property type="match status" value="1"/>
</dbReference>
<keyword evidence="4" id="KW-0496">Mitochondrion</keyword>
<dbReference type="Proteomes" id="UP000770661">
    <property type="component" value="Unassembled WGS sequence"/>
</dbReference>
<evidence type="ECO:0000256" key="1">
    <source>
        <dbReference type="ARBA" id="ARBA00004173"/>
    </source>
</evidence>
<comment type="caution">
    <text evidence="9">The sequence shown here is derived from an EMBL/GenBank/DDBJ whole genome shotgun (WGS) entry which is preliminary data.</text>
</comment>
<dbReference type="InterPro" id="IPR036249">
    <property type="entry name" value="Thioredoxin-like_sf"/>
</dbReference>
<dbReference type="SUPFAM" id="SSF52833">
    <property type="entry name" value="Thioredoxin-like"/>
    <property type="match status" value="1"/>
</dbReference>
<comment type="subcellular location">
    <subcellularLocation>
        <location evidence="1">Mitochondrion</location>
    </subcellularLocation>
</comment>
<evidence type="ECO:0000256" key="7">
    <source>
        <dbReference type="SAM" id="MobiDB-lite"/>
    </source>
</evidence>
<dbReference type="OrthoDB" id="88at2759"/>
<proteinExistence type="inferred from homology"/>
<dbReference type="InterPro" id="IPR039927">
    <property type="entry name" value="Ribosomal_mL43"/>
</dbReference>
<protein>
    <recommendedName>
        <fullName evidence="6">Large ribosomal subunit protein mL43</fullName>
    </recommendedName>
</protein>
<gene>
    <name evidence="9" type="primary">MRPL43</name>
    <name evidence="9" type="ORF">GWK47_027368</name>
</gene>
<keyword evidence="5" id="KW-0687">Ribonucleoprotein</keyword>
<evidence type="ECO:0000256" key="2">
    <source>
        <dbReference type="ARBA" id="ARBA00006073"/>
    </source>
</evidence>
<evidence type="ECO:0000313" key="9">
    <source>
        <dbReference type="EMBL" id="KAG0693828.1"/>
    </source>
</evidence>
<evidence type="ECO:0000256" key="4">
    <source>
        <dbReference type="ARBA" id="ARBA00023128"/>
    </source>
</evidence>
<dbReference type="GO" id="GO:0003735">
    <property type="term" value="F:structural constituent of ribosome"/>
    <property type="evidence" value="ECO:0007669"/>
    <property type="project" value="InterPro"/>
</dbReference>
<name>A0A8J8WLK3_CHIOP</name>
<dbReference type="InterPro" id="IPR007741">
    <property type="entry name" value="Ribosomal_mL43/mS25/NADH_DH"/>
</dbReference>
<feature type="region of interest" description="Disordered" evidence="7">
    <location>
        <begin position="192"/>
        <end position="216"/>
    </location>
</feature>
<dbReference type="GO" id="GO:0032543">
    <property type="term" value="P:mitochondrial translation"/>
    <property type="evidence" value="ECO:0007669"/>
    <property type="project" value="InterPro"/>
</dbReference>
<accession>A0A8J8WLK3</accession>
<dbReference type="GO" id="GO:0005762">
    <property type="term" value="C:mitochondrial large ribosomal subunit"/>
    <property type="evidence" value="ECO:0007669"/>
    <property type="project" value="TreeGrafter"/>
</dbReference>
<dbReference type="Gene3D" id="3.40.30.10">
    <property type="entry name" value="Glutaredoxin"/>
    <property type="match status" value="1"/>
</dbReference>
<keyword evidence="3 9" id="KW-0689">Ribosomal protein</keyword>
<dbReference type="EMBL" id="JACEEZ010026245">
    <property type="protein sequence ID" value="KAG0693828.1"/>
    <property type="molecule type" value="Genomic_DNA"/>
</dbReference>
<dbReference type="Pfam" id="PF05047">
    <property type="entry name" value="L51_S25_CI-B8"/>
    <property type="match status" value="1"/>
</dbReference>